<dbReference type="Proteomes" id="UP000829364">
    <property type="component" value="Chromosome 8"/>
</dbReference>
<feature type="compositionally biased region" description="Basic and acidic residues" evidence="1">
    <location>
        <begin position="61"/>
        <end position="70"/>
    </location>
</feature>
<reference evidence="2" key="1">
    <citation type="submission" date="2021-11" db="EMBL/GenBank/DDBJ databases">
        <title>Purpureocillium_takamizusanense_genome.</title>
        <authorList>
            <person name="Nguyen N.-H."/>
        </authorList>
    </citation>
    <scope>NUCLEOTIDE SEQUENCE</scope>
    <source>
        <strain evidence="2">PT3</strain>
    </source>
</reference>
<dbReference type="EMBL" id="CP086361">
    <property type="protein sequence ID" value="UNI22409.1"/>
    <property type="molecule type" value="Genomic_DNA"/>
</dbReference>
<evidence type="ECO:0000256" key="1">
    <source>
        <dbReference type="SAM" id="MobiDB-lite"/>
    </source>
</evidence>
<dbReference type="KEGG" id="ptkz:JDV02_008300"/>
<evidence type="ECO:0000313" key="2">
    <source>
        <dbReference type="EMBL" id="UNI22409.1"/>
    </source>
</evidence>
<dbReference type="RefSeq" id="XP_047845890.1">
    <property type="nucleotide sequence ID" value="XM_047989885.1"/>
</dbReference>
<evidence type="ECO:0000313" key="3">
    <source>
        <dbReference type="Proteomes" id="UP000829364"/>
    </source>
</evidence>
<feature type="region of interest" description="Disordered" evidence="1">
    <location>
        <begin position="35"/>
        <end position="74"/>
    </location>
</feature>
<protein>
    <submittedName>
        <fullName evidence="2">Uncharacterized protein</fullName>
    </submittedName>
</protein>
<organism evidence="2 3">
    <name type="scientific">Purpureocillium takamizusanense</name>
    <dbReference type="NCBI Taxonomy" id="2060973"/>
    <lineage>
        <taxon>Eukaryota</taxon>
        <taxon>Fungi</taxon>
        <taxon>Dikarya</taxon>
        <taxon>Ascomycota</taxon>
        <taxon>Pezizomycotina</taxon>
        <taxon>Sordariomycetes</taxon>
        <taxon>Hypocreomycetidae</taxon>
        <taxon>Hypocreales</taxon>
        <taxon>Ophiocordycipitaceae</taxon>
        <taxon>Purpureocillium</taxon>
    </lineage>
</organism>
<name>A0A9Q8QPH3_9HYPO</name>
<accession>A0A9Q8QPH3</accession>
<sequence length="119" mass="13312">MQSRFFHLTSIEMPWSLGAAARSDGLRLKDAAVHGLDPCCPSPPARASRLHRTQRPSRRPAPRDGDRPREATTSPVSLFKVRLVVLDEMWRSRPTLPRTAPALPPSFDRLAKLPVPLPF</sequence>
<dbReference type="GeneID" id="72070248"/>
<gene>
    <name evidence="2" type="ORF">JDV02_008300</name>
</gene>
<keyword evidence="3" id="KW-1185">Reference proteome</keyword>
<proteinExistence type="predicted"/>
<feature type="compositionally biased region" description="Basic residues" evidence="1">
    <location>
        <begin position="48"/>
        <end position="60"/>
    </location>
</feature>
<dbReference type="AlphaFoldDB" id="A0A9Q8QPH3"/>